<evidence type="ECO:0000256" key="1">
    <source>
        <dbReference type="ARBA" id="ARBA00004651"/>
    </source>
</evidence>
<comment type="subcellular location">
    <subcellularLocation>
        <location evidence="1 10">Cell membrane</location>
        <topology evidence="1 10">Multi-pass membrane protein</topology>
    </subcellularLocation>
</comment>
<gene>
    <name evidence="12" type="ORF">JL106_19290</name>
</gene>
<evidence type="ECO:0000256" key="7">
    <source>
        <dbReference type="ARBA" id="ARBA00023065"/>
    </source>
</evidence>
<feature type="transmembrane region" description="Helical" evidence="10">
    <location>
        <begin position="295"/>
        <end position="321"/>
    </location>
</feature>
<keyword evidence="4 10" id="KW-0812">Transmembrane</keyword>
<sequence length="615" mass="65992">MLLILTAMVTAVSALAERIRIPAPLLLVVVGVAGSFLPIAEDVRLTPELVLIGLLPPLLYAAAIRTSLVDLRANRRVIGLLAVGLVLFTTLVVGLITWWLLPVPLAAAIAFGAVVAPPDAVAATSIARRVGLPRRIVTVLEGESLLNDATALVALRTAIAAIAGSVSVWQVGGDFLLAAVGGAAIGLVVAYGLAWIRSRIANTTIDTAISLMAPFVAYLPAEEVHASGVIAVVITGLVLGHKAPVIQSARSRISERTNWGTIQFLLENSVFLLIGLQLRFVSEAVAESTLSTSDIVWFCVGVLLAVIISRPVWVFPVRYLLIHPKDAAGQPVPWTSTAIVSWAGMRGVVTLAAAFVLPADLPHVEVLVLGAFVVTAGTLLLQGLSLPWLARRLRVRGPDAREDTLQEVTVLRAAMEAGRIELDRIVAADDDPEIVEQLRRRAQSRINSVWERLGDSDGDEPPSAQYRRLRTAMLAAERDAVLEIRDAGTVDAEVLDRVMATLDVEESLIDKRGGRAARVGEDTLTTPRPAADECDDLRAAKSTIMPLSGHCEDCIREGTRPVHLRLCMACGNVGCCDSSVGRHATRHFHDSAHPVMRSFEPGEAWRWCYTHEVLG</sequence>
<evidence type="ECO:0000256" key="3">
    <source>
        <dbReference type="ARBA" id="ARBA00022475"/>
    </source>
</evidence>
<reference evidence="12" key="1">
    <citation type="submission" date="2021-01" db="EMBL/GenBank/DDBJ databases">
        <title>YIM 132084 draft genome.</title>
        <authorList>
            <person name="An D."/>
        </authorList>
    </citation>
    <scope>NUCLEOTIDE SEQUENCE</scope>
    <source>
        <strain evidence="12">YIM 132084</strain>
    </source>
</reference>
<evidence type="ECO:0000259" key="11">
    <source>
        <dbReference type="PROSITE" id="PS50271"/>
    </source>
</evidence>
<comment type="function">
    <text evidence="10">Na(+)/H(+) antiporter that extrudes sodium in exchange for external protons.</text>
</comment>
<dbReference type="GO" id="GO:0005886">
    <property type="term" value="C:plasma membrane"/>
    <property type="evidence" value="ECO:0007669"/>
    <property type="project" value="UniProtKB-SubCell"/>
</dbReference>
<dbReference type="GO" id="GO:0098719">
    <property type="term" value="P:sodium ion import across plasma membrane"/>
    <property type="evidence" value="ECO:0007669"/>
    <property type="project" value="TreeGrafter"/>
</dbReference>
<evidence type="ECO:0000313" key="13">
    <source>
        <dbReference type="Proteomes" id="UP000663792"/>
    </source>
</evidence>
<dbReference type="GO" id="GO:0015386">
    <property type="term" value="F:potassium:proton antiporter activity"/>
    <property type="evidence" value="ECO:0007669"/>
    <property type="project" value="TreeGrafter"/>
</dbReference>
<keyword evidence="13" id="KW-1185">Reference proteome</keyword>
<evidence type="ECO:0000256" key="6">
    <source>
        <dbReference type="ARBA" id="ARBA00023053"/>
    </source>
</evidence>
<evidence type="ECO:0000256" key="8">
    <source>
        <dbReference type="ARBA" id="ARBA00023136"/>
    </source>
</evidence>
<keyword evidence="3 10" id="KW-1003">Cell membrane</keyword>
<proteinExistence type="inferred from homology"/>
<dbReference type="Gene3D" id="6.10.140.1330">
    <property type="match status" value="1"/>
</dbReference>
<keyword evidence="6 10" id="KW-0915">Sodium</keyword>
<comment type="caution">
    <text evidence="12">The sequence shown here is derived from an EMBL/GenBank/DDBJ whole genome shotgun (WGS) entry which is preliminary data.</text>
</comment>
<feature type="transmembrane region" description="Helical" evidence="10">
    <location>
        <begin position="367"/>
        <end position="389"/>
    </location>
</feature>
<dbReference type="AlphaFoldDB" id="A0A939C153"/>
<dbReference type="NCBIfam" id="TIGR00831">
    <property type="entry name" value="a_cpa1"/>
    <property type="match status" value="1"/>
</dbReference>
<dbReference type="Proteomes" id="UP000663792">
    <property type="component" value="Unassembled WGS sequence"/>
</dbReference>
<dbReference type="PANTHER" id="PTHR10110">
    <property type="entry name" value="SODIUM/HYDROGEN EXCHANGER"/>
    <property type="match status" value="1"/>
</dbReference>
<evidence type="ECO:0000256" key="2">
    <source>
        <dbReference type="ARBA" id="ARBA00022448"/>
    </source>
</evidence>
<dbReference type="GO" id="GO:0015385">
    <property type="term" value="F:sodium:proton antiporter activity"/>
    <property type="evidence" value="ECO:0007669"/>
    <property type="project" value="InterPro"/>
</dbReference>
<keyword evidence="10" id="KW-0050">Antiport</keyword>
<dbReference type="Gene3D" id="3.30.40.10">
    <property type="entry name" value="Zinc/RING finger domain, C3HC4 (zinc finger)"/>
    <property type="match status" value="1"/>
</dbReference>
<dbReference type="SUPFAM" id="SSF57850">
    <property type="entry name" value="RING/U-box"/>
    <property type="match status" value="1"/>
</dbReference>
<keyword evidence="2 10" id="KW-0813">Transport</keyword>
<keyword evidence="9 10" id="KW-0739">Sodium transport</keyword>
<feature type="transmembrane region" description="Helical" evidence="10">
    <location>
        <begin position="149"/>
        <end position="169"/>
    </location>
</feature>
<name>A0A939C153_9ACTN</name>
<evidence type="ECO:0000313" key="12">
    <source>
        <dbReference type="EMBL" id="MBM9469436.1"/>
    </source>
</evidence>
<dbReference type="InterPro" id="IPR001607">
    <property type="entry name" value="Znf_UBP"/>
</dbReference>
<feature type="transmembrane region" description="Helical" evidence="10">
    <location>
        <begin position="80"/>
        <end position="101"/>
    </location>
</feature>
<dbReference type="InterPro" id="IPR018422">
    <property type="entry name" value="Cation/H_exchanger_CPA1"/>
</dbReference>
<evidence type="ECO:0000256" key="5">
    <source>
        <dbReference type="ARBA" id="ARBA00022989"/>
    </source>
</evidence>
<evidence type="ECO:0000256" key="10">
    <source>
        <dbReference type="RuleBase" id="RU366002"/>
    </source>
</evidence>
<evidence type="ECO:0000256" key="9">
    <source>
        <dbReference type="ARBA" id="ARBA00023201"/>
    </source>
</evidence>
<dbReference type="PANTHER" id="PTHR10110:SF86">
    <property type="entry name" value="SODIUM_HYDROGEN EXCHANGER 7"/>
    <property type="match status" value="1"/>
</dbReference>
<accession>A0A939C153</accession>
<comment type="similarity">
    <text evidence="10">Belongs to the monovalent cation:proton antiporter 1 (CPA1) transporter (TC 2.A.36) family.</text>
</comment>
<feature type="transmembrane region" description="Helical" evidence="10">
    <location>
        <begin position="175"/>
        <end position="196"/>
    </location>
</feature>
<keyword evidence="7 10" id="KW-0406">Ion transport</keyword>
<feature type="domain" description="UBP-type" evidence="11">
    <location>
        <begin position="526"/>
        <end position="615"/>
    </location>
</feature>
<dbReference type="InterPro" id="IPR004705">
    <property type="entry name" value="Cation/H_exchanger_CPA1_bac"/>
</dbReference>
<dbReference type="GO" id="GO:0008270">
    <property type="term" value="F:zinc ion binding"/>
    <property type="evidence" value="ECO:0007669"/>
    <property type="project" value="InterPro"/>
</dbReference>
<dbReference type="InterPro" id="IPR013083">
    <property type="entry name" value="Znf_RING/FYVE/PHD"/>
</dbReference>
<feature type="transmembrane region" description="Helical" evidence="10">
    <location>
        <begin position="107"/>
        <end position="128"/>
    </location>
</feature>
<feature type="transmembrane region" description="Helical" evidence="10">
    <location>
        <begin position="333"/>
        <end position="355"/>
    </location>
</feature>
<organism evidence="12 13">
    <name type="scientific">Nakamurella leprariae</name>
    <dbReference type="NCBI Taxonomy" id="2803911"/>
    <lineage>
        <taxon>Bacteria</taxon>
        <taxon>Bacillati</taxon>
        <taxon>Actinomycetota</taxon>
        <taxon>Actinomycetes</taxon>
        <taxon>Nakamurellales</taxon>
        <taxon>Nakamurellaceae</taxon>
        <taxon>Nakamurella</taxon>
    </lineage>
</organism>
<evidence type="ECO:0000256" key="4">
    <source>
        <dbReference type="ARBA" id="ARBA00022692"/>
    </source>
</evidence>
<dbReference type="EMBL" id="JAERWK010000026">
    <property type="protein sequence ID" value="MBM9469436.1"/>
    <property type="molecule type" value="Genomic_DNA"/>
</dbReference>
<protein>
    <submittedName>
        <fullName evidence="12">Na+/H+ antiporter</fullName>
    </submittedName>
</protein>
<dbReference type="PROSITE" id="PS50271">
    <property type="entry name" value="ZF_UBP"/>
    <property type="match status" value="1"/>
</dbReference>
<dbReference type="InterPro" id="IPR006153">
    <property type="entry name" value="Cation/H_exchanger_TM"/>
</dbReference>
<keyword evidence="5 10" id="KW-1133">Transmembrane helix</keyword>
<comment type="caution">
    <text evidence="10">Lacks conserved residue(s) required for the propagation of feature annotation.</text>
</comment>
<feature type="transmembrane region" description="Helical" evidence="10">
    <location>
        <begin position="49"/>
        <end position="68"/>
    </location>
</feature>
<keyword evidence="8 10" id="KW-0472">Membrane</keyword>
<dbReference type="GO" id="GO:0051453">
    <property type="term" value="P:regulation of intracellular pH"/>
    <property type="evidence" value="ECO:0007669"/>
    <property type="project" value="TreeGrafter"/>
</dbReference>
<dbReference type="Pfam" id="PF02148">
    <property type="entry name" value="zf-UBP"/>
    <property type="match status" value="1"/>
</dbReference>
<dbReference type="Pfam" id="PF00999">
    <property type="entry name" value="Na_H_Exchanger"/>
    <property type="match status" value="1"/>
</dbReference>